<name>A0ACB9D1A5_CICIN</name>
<accession>A0ACB9D1A5</accession>
<dbReference type="EMBL" id="CM042013">
    <property type="protein sequence ID" value="KAI3740233.1"/>
    <property type="molecule type" value="Genomic_DNA"/>
</dbReference>
<protein>
    <submittedName>
        <fullName evidence="1">Uncharacterized protein</fullName>
    </submittedName>
</protein>
<organism evidence="1 2">
    <name type="scientific">Cichorium intybus</name>
    <name type="common">Chicory</name>
    <dbReference type="NCBI Taxonomy" id="13427"/>
    <lineage>
        <taxon>Eukaryota</taxon>
        <taxon>Viridiplantae</taxon>
        <taxon>Streptophyta</taxon>
        <taxon>Embryophyta</taxon>
        <taxon>Tracheophyta</taxon>
        <taxon>Spermatophyta</taxon>
        <taxon>Magnoliopsida</taxon>
        <taxon>eudicotyledons</taxon>
        <taxon>Gunneridae</taxon>
        <taxon>Pentapetalae</taxon>
        <taxon>asterids</taxon>
        <taxon>campanulids</taxon>
        <taxon>Asterales</taxon>
        <taxon>Asteraceae</taxon>
        <taxon>Cichorioideae</taxon>
        <taxon>Cichorieae</taxon>
        <taxon>Cichoriinae</taxon>
        <taxon>Cichorium</taxon>
    </lineage>
</organism>
<sequence>MTEREKVRLIDCITASRSRLIADFTCPAHSLISPHPLSPDKREKKPEESVNKIVESCSEIEQEKDTEESKPSVEIE</sequence>
<gene>
    <name evidence="1" type="ORF">L2E82_30658</name>
</gene>
<evidence type="ECO:0000313" key="2">
    <source>
        <dbReference type="Proteomes" id="UP001055811"/>
    </source>
</evidence>
<comment type="caution">
    <text evidence="1">The sequence shown here is derived from an EMBL/GenBank/DDBJ whole genome shotgun (WGS) entry which is preliminary data.</text>
</comment>
<keyword evidence="2" id="KW-1185">Reference proteome</keyword>
<reference evidence="2" key="1">
    <citation type="journal article" date="2022" name="Mol. Ecol. Resour.">
        <title>The genomes of chicory, endive, great burdock and yacon provide insights into Asteraceae palaeo-polyploidization history and plant inulin production.</title>
        <authorList>
            <person name="Fan W."/>
            <person name="Wang S."/>
            <person name="Wang H."/>
            <person name="Wang A."/>
            <person name="Jiang F."/>
            <person name="Liu H."/>
            <person name="Zhao H."/>
            <person name="Xu D."/>
            <person name="Zhang Y."/>
        </authorList>
    </citation>
    <scope>NUCLEOTIDE SEQUENCE [LARGE SCALE GENOMIC DNA]</scope>
    <source>
        <strain evidence="2">cv. Punajuju</strain>
    </source>
</reference>
<proteinExistence type="predicted"/>
<evidence type="ECO:0000313" key="1">
    <source>
        <dbReference type="EMBL" id="KAI3740233.1"/>
    </source>
</evidence>
<reference evidence="1 2" key="2">
    <citation type="journal article" date="2022" name="Mol. Ecol. Resour.">
        <title>The genomes of chicory, endive, great burdock and yacon provide insights into Asteraceae paleo-polyploidization history and plant inulin production.</title>
        <authorList>
            <person name="Fan W."/>
            <person name="Wang S."/>
            <person name="Wang H."/>
            <person name="Wang A."/>
            <person name="Jiang F."/>
            <person name="Liu H."/>
            <person name="Zhao H."/>
            <person name="Xu D."/>
            <person name="Zhang Y."/>
        </authorList>
    </citation>
    <scope>NUCLEOTIDE SEQUENCE [LARGE SCALE GENOMIC DNA]</scope>
    <source>
        <strain evidence="2">cv. Punajuju</strain>
        <tissue evidence="1">Leaves</tissue>
    </source>
</reference>
<dbReference type="Proteomes" id="UP001055811">
    <property type="component" value="Linkage Group LG05"/>
</dbReference>